<gene>
    <name evidence="2" type="ORF">CUTER_04675</name>
</gene>
<protein>
    <submittedName>
        <fullName evidence="2">Uncharacterized protein</fullName>
    </submittedName>
</protein>
<keyword evidence="1" id="KW-0472">Membrane</keyword>
<proteinExistence type="predicted"/>
<feature type="transmembrane region" description="Helical" evidence="1">
    <location>
        <begin position="50"/>
        <end position="68"/>
    </location>
</feature>
<evidence type="ECO:0000313" key="2">
    <source>
        <dbReference type="EMBL" id="AKK10940.1"/>
    </source>
</evidence>
<feature type="transmembrane region" description="Helical" evidence="1">
    <location>
        <begin position="27"/>
        <end position="44"/>
    </location>
</feature>
<sequence>MESKDARQILAELDELTEQSQQRSFEALLLSAMVAISAFSAVLWREQTPVLLAIFGACVVLAIACGIASRKRGVRASTRQPVRPDPALNFGSVIPLIAAYAVWWLAPLWPATWWAGLAWAALGGGACYLLSRKAYRG</sequence>
<keyword evidence="1" id="KW-0812">Transmembrane</keyword>
<feature type="transmembrane region" description="Helical" evidence="1">
    <location>
        <begin position="88"/>
        <end position="106"/>
    </location>
</feature>
<dbReference type="KEGG" id="cut:CUTER_04675"/>
<dbReference type="STRING" id="1072256.CUTER_04675"/>
<name>A0A0G3HDY5_9CORY</name>
<organism evidence="2 3">
    <name type="scientific">Corynebacterium uterequi</name>
    <dbReference type="NCBI Taxonomy" id="1072256"/>
    <lineage>
        <taxon>Bacteria</taxon>
        <taxon>Bacillati</taxon>
        <taxon>Actinomycetota</taxon>
        <taxon>Actinomycetes</taxon>
        <taxon>Mycobacteriales</taxon>
        <taxon>Corynebacteriaceae</taxon>
        <taxon>Corynebacterium</taxon>
    </lineage>
</organism>
<dbReference type="AlphaFoldDB" id="A0A0G3HDY5"/>
<dbReference type="PATRIC" id="fig|1072256.5.peg.929"/>
<evidence type="ECO:0000313" key="3">
    <source>
        <dbReference type="Proteomes" id="UP000035548"/>
    </source>
</evidence>
<accession>A0A0G3HDY5</accession>
<feature type="transmembrane region" description="Helical" evidence="1">
    <location>
        <begin position="112"/>
        <end position="131"/>
    </location>
</feature>
<keyword evidence="3" id="KW-1185">Reference proteome</keyword>
<evidence type="ECO:0000256" key="1">
    <source>
        <dbReference type="SAM" id="Phobius"/>
    </source>
</evidence>
<keyword evidence="1" id="KW-1133">Transmembrane helix</keyword>
<reference evidence="2 3" key="1">
    <citation type="journal article" date="2015" name="Genome Announc.">
        <title>Virulence Factor Genes Detected in the Complete Genome Sequence of Corynebacterium uterequi DSM 45634, Isolated from the Uterus of a Maiden Mare.</title>
        <authorList>
            <person name="Ruckert C."/>
            <person name="Kriete M."/>
            <person name="Jaenicke S."/>
            <person name="Winkler A."/>
            <person name="Tauch A."/>
        </authorList>
    </citation>
    <scope>NUCLEOTIDE SEQUENCE [LARGE SCALE GENOMIC DNA]</scope>
    <source>
        <strain evidence="2 3">DSM 45634</strain>
    </source>
</reference>
<dbReference type="EMBL" id="CP011546">
    <property type="protein sequence ID" value="AKK10940.1"/>
    <property type="molecule type" value="Genomic_DNA"/>
</dbReference>
<reference evidence="3" key="2">
    <citation type="submission" date="2015-05" db="EMBL/GenBank/DDBJ databases">
        <title>Complete genome sequence of Corynebacterium uterequi DSM 45634, isolated from the uterus of a maiden mare.</title>
        <authorList>
            <person name="Ruckert C."/>
            <person name="Albersmeier A."/>
            <person name="Winkler A."/>
            <person name="Tauch A."/>
        </authorList>
    </citation>
    <scope>NUCLEOTIDE SEQUENCE [LARGE SCALE GENOMIC DNA]</scope>
    <source>
        <strain evidence="3">DSM 45634</strain>
    </source>
</reference>
<dbReference type="Proteomes" id="UP000035548">
    <property type="component" value="Chromosome"/>
</dbReference>